<dbReference type="InterPro" id="IPR052192">
    <property type="entry name" value="Insect_Ionotropic_Sensory_Rcpt"/>
</dbReference>
<keyword evidence="8" id="KW-0325">Glycoprotein</keyword>
<dbReference type="Gene3D" id="1.10.287.70">
    <property type="match status" value="1"/>
</dbReference>
<dbReference type="Pfam" id="PF00060">
    <property type="entry name" value="Lig_chan"/>
    <property type="match status" value="1"/>
</dbReference>
<feature type="transmembrane region" description="Helical" evidence="9">
    <location>
        <begin position="652"/>
        <end position="674"/>
    </location>
</feature>
<keyword evidence="5 9" id="KW-1133">Transmembrane helix</keyword>
<reference evidence="12 13" key="1">
    <citation type="submission" date="2017-12" db="EMBL/GenBank/DDBJ databases">
        <title>Hemimetabolous genomes reveal molecular basis of termite eusociality.</title>
        <authorList>
            <person name="Harrison M.C."/>
            <person name="Jongepier E."/>
            <person name="Robertson H.M."/>
            <person name="Arning N."/>
            <person name="Bitard-Feildel T."/>
            <person name="Chao H."/>
            <person name="Childers C.P."/>
            <person name="Dinh H."/>
            <person name="Doddapaneni H."/>
            <person name="Dugan S."/>
            <person name="Gowin J."/>
            <person name="Greiner C."/>
            <person name="Han Y."/>
            <person name="Hu H."/>
            <person name="Hughes D.S.T."/>
            <person name="Huylmans A.-K."/>
            <person name="Kemena C."/>
            <person name="Kremer L.P.M."/>
            <person name="Lee S.L."/>
            <person name="Lopez-Ezquerra A."/>
            <person name="Mallet L."/>
            <person name="Monroy-Kuhn J.M."/>
            <person name="Moser A."/>
            <person name="Murali S.C."/>
            <person name="Muzny D.M."/>
            <person name="Otani S."/>
            <person name="Piulachs M.-D."/>
            <person name="Poelchau M."/>
            <person name="Qu J."/>
            <person name="Schaub F."/>
            <person name="Wada-Katsumata A."/>
            <person name="Worley K.C."/>
            <person name="Xie Q."/>
            <person name="Ylla G."/>
            <person name="Poulsen M."/>
            <person name="Gibbs R.A."/>
            <person name="Schal C."/>
            <person name="Richards S."/>
            <person name="Belles X."/>
            <person name="Korb J."/>
            <person name="Bornberg-Bauer E."/>
        </authorList>
    </citation>
    <scope>NUCLEOTIDE SEQUENCE [LARGE SCALE GENOMIC DNA]</scope>
    <source>
        <tissue evidence="12">Whole body</tissue>
    </source>
</reference>
<feature type="signal peptide" evidence="10">
    <location>
        <begin position="1"/>
        <end position="19"/>
    </location>
</feature>
<dbReference type="InParanoid" id="A0A2J7PZI5"/>
<evidence type="ECO:0000313" key="13">
    <source>
        <dbReference type="Proteomes" id="UP000235965"/>
    </source>
</evidence>
<keyword evidence="13" id="KW-1185">Reference proteome</keyword>
<evidence type="ECO:0000256" key="1">
    <source>
        <dbReference type="ARBA" id="ARBA00004651"/>
    </source>
</evidence>
<feature type="transmembrane region" description="Helical" evidence="9">
    <location>
        <begin position="382"/>
        <end position="403"/>
    </location>
</feature>
<dbReference type="Proteomes" id="UP000235965">
    <property type="component" value="Unassembled WGS sequence"/>
</dbReference>
<dbReference type="PANTHER" id="PTHR42643">
    <property type="entry name" value="IONOTROPIC RECEPTOR 20A-RELATED"/>
    <property type="match status" value="1"/>
</dbReference>
<evidence type="ECO:0000256" key="4">
    <source>
        <dbReference type="ARBA" id="ARBA00022692"/>
    </source>
</evidence>
<dbReference type="GO" id="GO:0005886">
    <property type="term" value="C:plasma membrane"/>
    <property type="evidence" value="ECO:0007669"/>
    <property type="project" value="UniProtKB-SubCell"/>
</dbReference>
<evidence type="ECO:0000256" key="10">
    <source>
        <dbReference type="SAM" id="SignalP"/>
    </source>
</evidence>
<name>A0A2J7PZI5_9NEOP</name>
<gene>
    <name evidence="12" type="ORF">B7P43_G10365</name>
</gene>
<dbReference type="GO" id="GO:0050906">
    <property type="term" value="P:detection of stimulus involved in sensory perception"/>
    <property type="evidence" value="ECO:0007669"/>
    <property type="project" value="UniProtKB-ARBA"/>
</dbReference>
<protein>
    <recommendedName>
        <fullName evidence="11">Ionotropic glutamate receptor C-terminal domain-containing protein</fullName>
    </recommendedName>
</protein>
<dbReference type="GO" id="GO:0015276">
    <property type="term" value="F:ligand-gated monoatomic ion channel activity"/>
    <property type="evidence" value="ECO:0007669"/>
    <property type="project" value="InterPro"/>
</dbReference>
<dbReference type="OrthoDB" id="6506757at2759"/>
<feature type="transmembrane region" description="Helical" evidence="9">
    <location>
        <begin position="447"/>
        <end position="467"/>
    </location>
</feature>
<feature type="domain" description="Ionotropic glutamate receptor C-terminal" evidence="11">
    <location>
        <begin position="383"/>
        <end position="629"/>
    </location>
</feature>
<dbReference type="FunCoup" id="A0A2J7PZI5">
    <property type="interactions" value="13"/>
</dbReference>
<dbReference type="SUPFAM" id="SSF53850">
    <property type="entry name" value="Periplasmic binding protein-like II"/>
    <property type="match status" value="1"/>
</dbReference>
<evidence type="ECO:0000256" key="3">
    <source>
        <dbReference type="ARBA" id="ARBA00022475"/>
    </source>
</evidence>
<comment type="caution">
    <text evidence="12">The sequence shown here is derived from an EMBL/GenBank/DDBJ whole genome shotgun (WGS) entry which is preliminary data.</text>
</comment>
<dbReference type="AlphaFoldDB" id="A0A2J7PZI5"/>
<keyword evidence="6 9" id="KW-0472">Membrane</keyword>
<dbReference type="EMBL" id="NEVH01020335">
    <property type="protein sequence ID" value="PNF21730.1"/>
    <property type="molecule type" value="Genomic_DNA"/>
</dbReference>
<comment type="subcellular location">
    <subcellularLocation>
        <location evidence="1">Cell membrane</location>
        <topology evidence="1">Multi-pass membrane protein</topology>
    </subcellularLocation>
</comment>
<dbReference type="InterPro" id="IPR001320">
    <property type="entry name" value="Iontro_rcpt_C"/>
</dbReference>
<dbReference type="STRING" id="105785.A0A2J7PZI5"/>
<evidence type="ECO:0000256" key="6">
    <source>
        <dbReference type="ARBA" id="ARBA00023136"/>
    </source>
</evidence>
<evidence type="ECO:0000313" key="12">
    <source>
        <dbReference type="EMBL" id="PNF21730.1"/>
    </source>
</evidence>
<dbReference type="Gene3D" id="3.40.190.10">
    <property type="entry name" value="Periplasmic binding protein-like II"/>
    <property type="match status" value="1"/>
</dbReference>
<feature type="transmembrane region" description="Helical" evidence="9">
    <location>
        <begin position="415"/>
        <end position="435"/>
    </location>
</feature>
<keyword evidence="10" id="KW-0732">Signal</keyword>
<keyword evidence="3" id="KW-1003">Cell membrane</keyword>
<evidence type="ECO:0000256" key="9">
    <source>
        <dbReference type="SAM" id="Phobius"/>
    </source>
</evidence>
<sequence>MKILRIVRILATLFQVITADGAYELLTTEDYHLLTCVNTIIRRHFTPRRPLLISLPPTGYDATNSTVRTPLPNCDSTFMVDILLETIHTESQRSVYVSRSKSRLHVVHSEEHIYNCVILTWESQGDRNVTDALSYQLQELHSAMPLNHKALYLIVICSRASRPPEVPALRIFQEIWANYNITDVLLLIPYGNTNMNILNNEQELSGKAFYLYTWYPYSSKGKCVNVNSLNLIDKWLVKDKGEFIYNVNLFPNKFSGDLMGCSVKVSTRVLPLIADELPGRISKKYCGLELNFLANVLKKLNLSAEFKLVFPNNKSSTEFRTDLISETAHGDADISIGALAMSQDFKSLADFTVPYAETALKWYVPCAKYVDRCEAVFKMFSLGTWISLFSIGLLVAIMMRFIATHVNSHQFHDPNNYMTLQSCLHIVCAIFLGVGISKLPRTSTLRIFFSAVLFYSFAFTIILQTNFTSVLVSPAFEIQINSMKDIIDAGIEYGYSSDIEGYLEGTDELEYQIIKEHRVKCRDQFQCFNRVMKYGNFGSIANSLSVARLMNSKLLRGTKRKVCTISNDIVKLRSVMYFKKGHPLLYRFDKILRRMIQSGLEIRWDNDLYLENKHETALPFCRESDILDYNNATDDNTLESGYYVFSVMHLQVAFYFFFLGCILSCVVLVGEILYHMKYFLMPITRYSGRK</sequence>
<accession>A0A2J7PZI5</accession>
<proteinExistence type="inferred from homology"/>
<feature type="chain" id="PRO_5014420525" description="Ionotropic glutamate receptor C-terminal domain-containing protein" evidence="10">
    <location>
        <begin position="20"/>
        <end position="690"/>
    </location>
</feature>
<organism evidence="12 13">
    <name type="scientific">Cryptotermes secundus</name>
    <dbReference type="NCBI Taxonomy" id="105785"/>
    <lineage>
        <taxon>Eukaryota</taxon>
        <taxon>Metazoa</taxon>
        <taxon>Ecdysozoa</taxon>
        <taxon>Arthropoda</taxon>
        <taxon>Hexapoda</taxon>
        <taxon>Insecta</taxon>
        <taxon>Pterygota</taxon>
        <taxon>Neoptera</taxon>
        <taxon>Polyneoptera</taxon>
        <taxon>Dictyoptera</taxon>
        <taxon>Blattodea</taxon>
        <taxon>Blattoidea</taxon>
        <taxon>Termitoidae</taxon>
        <taxon>Kalotermitidae</taxon>
        <taxon>Cryptotermitinae</taxon>
        <taxon>Cryptotermes</taxon>
    </lineage>
</organism>
<dbReference type="PANTHER" id="PTHR42643:SF30">
    <property type="entry name" value="IONOTROPIC RECEPTOR 40A-RELATED"/>
    <property type="match status" value="1"/>
</dbReference>
<keyword evidence="7" id="KW-0675">Receptor</keyword>
<evidence type="ECO:0000256" key="7">
    <source>
        <dbReference type="ARBA" id="ARBA00023170"/>
    </source>
</evidence>
<evidence type="ECO:0000256" key="5">
    <source>
        <dbReference type="ARBA" id="ARBA00022989"/>
    </source>
</evidence>
<evidence type="ECO:0000256" key="8">
    <source>
        <dbReference type="ARBA" id="ARBA00023180"/>
    </source>
</evidence>
<comment type="similarity">
    <text evidence="2">Belongs to the glutamate-gated ion channel (TC 1.A.10.1) family.</text>
</comment>
<evidence type="ECO:0000256" key="2">
    <source>
        <dbReference type="ARBA" id="ARBA00008685"/>
    </source>
</evidence>
<evidence type="ECO:0000259" key="11">
    <source>
        <dbReference type="Pfam" id="PF00060"/>
    </source>
</evidence>
<keyword evidence="4 9" id="KW-0812">Transmembrane</keyword>